<comment type="caution">
    <text evidence="1">The sequence shown here is derived from an EMBL/GenBank/DDBJ whole genome shotgun (WGS) entry which is preliminary data.</text>
</comment>
<gene>
    <name evidence="1" type="ORF">H8702_13220</name>
</gene>
<organism evidence="1 2">
    <name type="scientific">Massiliimalia timonensis</name>
    <dbReference type="NCBI Taxonomy" id="1987501"/>
    <lineage>
        <taxon>Bacteria</taxon>
        <taxon>Bacillati</taxon>
        <taxon>Bacillota</taxon>
        <taxon>Clostridia</taxon>
        <taxon>Eubacteriales</taxon>
        <taxon>Oscillospiraceae</taxon>
        <taxon>Massiliimalia</taxon>
    </lineage>
</organism>
<evidence type="ECO:0000313" key="1">
    <source>
        <dbReference type="EMBL" id="MBC8612052.1"/>
    </source>
</evidence>
<proteinExistence type="predicted"/>
<accession>A0A8J6PCU2</accession>
<dbReference type="RefSeq" id="WP_187536876.1">
    <property type="nucleotide sequence ID" value="NZ_JACRTL010000011.1"/>
</dbReference>
<dbReference type="Proteomes" id="UP000632659">
    <property type="component" value="Unassembled WGS sequence"/>
</dbReference>
<sequence>MAKEPLTELKMLLREAEVPFFSDEEIGYHLERAGGDVDTAAYRLLLIKAENSTLQLSGLTVADTSAYWKRLAAMYRPNGSCVLKGG</sequence>
<protein>
    <submittedName>
        <fullName evidence="1">Uncharacterized protein</fullName>
    </submittedName>
</protein>
<name>A0A8J6PCU2_9FIRM</name>
<dbReference type="EMBL" id="JACRTL010000011">
    <property type="protein sequence ID" value="MBC8612052.1"/>
    <property type="molecule type" value="Genomic_DNA"/>
</dbReference>
<keyword evidence="2" id="KW-1185">Reference proteome</keyword>
<evidence type="ECO:0000313" key="2">
    <source>
        <dbReference type="Proteomes" id="UP000632659"/>
    </source>
</evidence>
<dbReference type="AlphaFoldDB" id="A0A8J6PCU2"/>
<reference evidence="1" key="1">
    <citation type="submission" date="2020-08" db="EMBL/GenBank/DDBJ databases">
        <title>Genome public.</title>
        <authorList>
            <person name="Liu C."/>
            <person name="Sun Q."/>
        </authorList>
    </citation>
    <scope>NUCLEOTIDE SEQUENCE</scope>
    <source>
        <strain evidence="1">NSJ-15</strain>
    </source>
</reference>